<organism evidence="2 3">
    <name type="scientific">Gymnopilus dilepis</name>
    <dbReference type="NCBI Taxonomy" id="231916"/>
    <lineage>
        <taxon>Eukaryota</taxon>
        <taxon>Fungi</taxon>
        <taxon>Dikarya</taxon>
        <taxon>Basidiomycota</taxon>
        <taxon>Agaricomycotina</taxon>
        <taxon>Agaricomycetes</taxon>
        <taxon>Agaricomycetidae</taxon>
        <taxon>Agaricales</taxon>
        <taxon>Agaricineae</taxon>
        <taxon>Hymenogastraceae</taxon>
        <taxon>Gymnopilus</taxon>
    </lineage>
</organism>
<dbReference type="InterPro" id="IPR019405">
    <property type="entry name" value="Lactonase_7-beta_prop"/>
</dbReference>
<dbReference type="InterPro" id="IPR050282">
    <property type="entry name" value="Cycloisomerase_2"/>
</dbReference>
<gene>
    <name evidence="2" type="ORF">CVT26_001897</name>
</gene>
<dbReference type="InParanoid" id="A0A409Y3W3"/>
<dbReference type="SUPFAM" id="SSF51004">
    <property type="entry name" value="C-terminal (heme d1) domain of cytochrome cd1-nitrite reductase"/>
    <property type="match status" value="1"/>
</dbReference>
<sequence length="356" mass="38454">MPYHILVGSYTNEIVTLTFDPAGPSLEVTSKLQVGHHPSWIASSPDYPGYAWTGLEQADGRVVTLEVGEQGRLKKLAEVSSAGSDPCHLLVHNGEVIIANYSSGTVSFLPAHRDPSLAAKQTAISIQLSGSGPNTERQEGSHPHQVYLQEEYGELFVADLGADKVLRLTKTRDGSWKVIGEIDFSTIEPGGGPRHLAFLNGDMYTLLELTSRLTRHRVPRLPNTPTFVTSTPTMSQPLPQPNPMLAAEILIPPLTTSFPTPYIYISNRNDPSPEGDIISIFSPGDRSDGLQLVNEVRTGLKHVRGILFGGNDGRYLVAGGAQGGGVKIFERTDGGRGLREVVRNEGVEAPTGFAWV</sequence>
<dbReference type="Proteomes" id="UP000284706">
    <property type="component" value="Unassembled WGS sequence"/>
</dbReference>
<evidence type="ECO:0000313" key="3">
    <source>
        <dbReference type="Proteomes" id="UP000284706"/>
    </source>
</evidence>
<protein>
    <recommendedName>
        <fullName evidence="4">6-phosphogluconolactonase</fullName>
    </recommendedName>
</protein>
<dbReference type="AlphaFoldDB" id="A0A409Y3W3"/>
<dbReference type="PANTHER" id="PTHR30344:SF7">
    <property type="entry name" value="DUF2415 DOMAIN-CONTAINING PROTEIN"/>
    <property type="match status" value="1"/>
</dbReference>
<comment type="similarity">
    <text evidence="1">Belongs to the cycloisomerase 2 family.</text>
</comment>
<evidence type="ECO:0008006" key="4">
    <source>
        <dbReference type="Google" id="ProtNLM"/>
    </source>
</evidence>
<dbReference type="InterPro" id="IPR015943">
    <property type="entry name" value="WD40/YVTN_repeat-like_dom_sf"/>
</dbReference>
<dbReference type="GO" id="GO:0017057">
    <property type="term" value="F:6-phosphogluconolactonase activity"/>
    <property type="evidence" value="ECO:0007669"/>
    <property type="project" value="TreeGrafter"/>
</dbReference>
<dbReference type="InterPro" id="IPR011048">
    <property type="entry name" value="Haem_d1_sf"/>
</dbReference>
<dbReference type="STRING" id="231916.A0A409Y3W3"/>
<reference evidence="2 3" key="1">
    <citation type="journal article" date="2018" name="Evol. Lett.">
        <title>Horizontal gene cluster transfer increased hallucinogenic mushroom diversity.</title>
        <authorList>
            <person name="Reynolds H.T."/>
            <person name="Vijayakumar V."/>
            <person name="Gluck-Thaler E."/>
            <person name="Korotkin H.B."/>
            <person name="Matheny P.B."/>
            <person name="Slot J.C."/>
        </authorList>
    </citation>
    <scope>NUCLEOTIDE SEQUENCE [LARGE SCALE GENOMIC DNA]</scope>
    <source>
        <strain evidence="2 3">SRW20</strain>
    </source>
</reference>
<dbReference type="PANTHER" id="PTHR30344">
    <property type="entry name" value="6-PHOSPHOGLUCONOLACTONASE-RELATED"/>
    <property type="match status" value="1"/>
</dbReference>
<evidence type="ECO:0000313" key="2">
    <source>
        <dbReference type="EMBL" id="PPQ97707.1"/>
    </source>
</evidence>
<dbReference type="OrthoDB" id="9972196at2759"/>
<proteinExistence type="inferred from homology"/>
<dbReference type="EMBL" id="NHYE01001207">
    <property type="protein sequence ID" value="PPQ97707.1"/>
    <property type="molecule type" value="Genomic_DNA"/>
</dbReference>
<dbReference type="Pfam" id="PF10282">
    <property type="entry name" value="Lactonase"/>
    <property type="match status" value="1"/>
</dbReference>
<evidence type="ECO:0000256" key="1">
    <source>
        <dbReference type="ARBA" id="ARBA00005564"/>
    </source>
</evidence>
<comment type="caution">
    <text evidence="2">The sequence shown here is derived from an EMBL/GenBank/DDBJ whole genome shotgun (WGS) entry which is preliminary data.</text>
</comment>
<keyword evidence="3" id="KW-1185">Reference proteome</keyword>
<dbReference type="Gene3D" id="2.130.10.10">
    <property type="entry name" value="YVTN repeat-like/Quinoprotein amine dehydrogenase"/>
    <property type="match status" value="1"/>
</dbReference>
<name>A0A409Y3W3_9AGAR</name>
<accession>A0A409Y3W3</accession>